<dbReference type="GO" id="GO:0004822">
    <property type="term" value="F:isoleucine-tRNA ligase activity"/>
    <property type="evidence" value="ECO:0007669"/>
    <property type="project" value="InterPro"/>
</dbReference>
<dbReference type="Pfam" id="PF19302">
    <property type="entry name" value="DUF5915"/>
    <property type="match status" value="1"/>
</dbReference>
<proteinExistence type="predicted"/>
<dbReference type="InterPro" id="IPR023586">
    <property type="entry name" value="Ile-tRNA-ligase_type2"/>
</dbReference>
<evidence type="ECO:0000313" key="1">
    <source>
        <dbReference type="EMBL" id="QBK90039.1"/>
    </source>
</evidence>
<dbReference type="PANTHER" id="PTHR42780:SF1">
    <property type="entry name" value="ISOLEUCINE--TRNA LIGASE, CYTOPLASMIC"/>
    <property type="match status" value="1"/>
</dbReference>
<protein>
    <submittedName>
        <fullName evidence="1">Uncharacterized protein</fullName>
    </submittedName>
</protein>
<dbReference type="EMBL" id="MK500456">
    <property type="protein sequence ID" value="QBK90039.1"/>
    <property type="molecule type" value="Genomic_DNA"/>
</dbReference>
<organism evidence="1">
    <name type="scientific">Pithovirus LCPAC101</name>
    <dbReference type="NCBI Taxonomy" id="2506586"/>
    <lineage>
        <taxon>Viruses</taxon>
        <taxon>Pithoviruses</taxon>
    </lineage>
</organism>
<dbReference type="PANTHER" id="PTHR42780">
    <property type="entry name" value="SOLEUCYL-TRNA SYNTHETASE"/>
    <property type="match status" value="1"/>
</dbReference>
<accession>A0A481Z4V0</accession>
<sequence>MKDLQDMVEVCRLLRQKSTITSSKMPLRKVSVYSNDKSYIKGLKQLDKYLKSEINYFNIEYSPLSCMPSTSTIVETEIRESTTEASNKKSIYYSVIPNRRIIARKYKNNVRMLFSKLDHYECDSFDDVLRFNIDGENIELNMGVDYELSLEVKYKCKEHEYMTYDNDKIVMINTEKSENVENYYVYRMFVKNVQNMRQLAGLHPWNPIDIYYSADDELSSVLDKYKHKIESDLMYKIYRKYISSEYNIDNILIQKEVCLYENINVNIIIVQHNK</sequence>
<name>A0A481Z4V0_9VIRU</name>
<reference evidence="1" key="1">
    <citation type="journal article" date="2019" name="MBio">
        <title>Virus Genomes from Deep Sea Sediments Expand the Ocean Megavirome and Support Independent Origins of Viral Gigantism.</title>
        <authorList>
            <person name="Backstrom D."/>
            <person name="Yutin N."/>
            <person name="Jorgensen S.L."/>
            <person name="Dharamshi J."/>
            <person name="Homa F."/>
            <person name="Zaremba-Niedwiedzka K."/>
            <person name="Spang A."/>
            <person name="Wolf Y.I."/>
            <person name="Koonin E.V."/>
            <person name="Ettema T.J."/>
        </authorList>
    </citation>
    <scope>NUCLEOTIDE SEQUENCE</scope>
</reference>
<gene>
    <name evidence="1" type="ORF">LCPAC101_03240</name>
</gene>